<evidence type="ECO:0000313" key="1">
    <source>
        <dbReference type="EMBL" id="SVC33726.1"/>
    </source>
</evidence>
<proteinExistence type="predicted"/>
<organism evidence="1">
    <name type="scientific">marine metagenome</name>
    <dbReference type="NCBI Taxonomy" id="408172"/>
    <lineage>
        <taxon>unclassified sequences</taxon>
        <taxon>metagenomes</taxon>
        <taxon>ecological metagenomes</taxon>
    </lineage>
</organism>
<reference evidence="1" key="1">
    <citation type="submission" date="2018-05" db="EMBL/GenBank/DDBJ databases">
        <authorList>
            <person name="Lanie J.A."/>
            <person name="Ng W.-L."/>
            <person name="Kazmierczak K.M."/>
            <person name="Andrzejewski T.M."/>
            <person name="Davidsen T.M."/>
            <person name="Wayne K.J."/>
            <person name="Tettelin H."/>
            <person name="Glass J.I."/>
            <person name="Rusch D."/>
            <person name="Podicherti R."/>
            <person name="Tsui H.-C.T."/>
            <person name="Winkler M.E."/>
        </authorList>
    </citation>
    <scope>NUCLEOTIDE SEQUENCE</scope>
</reference>
<accession>A0A382LAJ0</accession>
<sequence>MTRSLVGEIQTMFDVYKNGNENDQQMIINLYNKNFDFVITFKENELLPEKKAERWFSPIDRSLRRELKPAFDFYWFDTTSYRELVDLRIKYKNGAL</sequence>
<protein>
    <submittedName>
        <fullName evidence="1">Uncharacterized protein</fullName>
    </submittedName>
</protein>
<name>A0A382LAJ0_9ZZZZ</name>
<feature type="non-terminal residue" evidence="1">
    <location>
        <position position="96"/>
    </location>
</feature>
<gene>
    <name evidence="1" type="ORF">METZ01_LOCUS286580</name>
</gene>
<dbReference type="AlphaFoldDB" id="A0A382LAJ0"/>
<dbReference type="EMBL" id="UINC01085828">
    <property type="protein sequence ID" value="SVC33726.1"/>
    <property type="molecule type" value="Genomic_DNA"/>
</dbReference>